<evidence type="ECO:0000313" key="1">
    <source>
        <dbReference type="EMBL" id="MCW7514293.1"/>
    </source>
</evidence>
<dbReference type="EMBL" id="RQGI01000027">
    <property type="protein sequence ID" value="TGL71681.1"/>
    <property type="molecule type" value="Genomic_DNA"/>
</dbReference>
<accession>A0A2N0B274</accession>
<proteinExistence type="predicted"/>
<name>A0A2N0B274_9LEPT</name>
<dbReference type="EMBL" id="JAMQQD010000001">
    <property type="protein sequence ID" value="MCW7514293.1"/>
    <property type="molecule type" value="Genomic_DNA"/>
</dbReference>
<keyword evidence="3" id="KW-1185">Reference proteome</keyword>
<evidence type="ECO:0000313" key="4">
    <source>
        <dbReference type="Proteomes" id="UP001209694"/>
    </source>
</evidence>
<evidence type="ECO:0000313" key="3">
    <source>
        <dbReference type="Proteomes" id="UP000297352"/>
    </source>
</evidence>
<dbReference type="Proteomes" id="UP000297352">
    <property type="component" value="Unassembled WGS sequence"/>
</dbReference>
<dbReference type="GeneID" id="93340972"/>
<reference evidence="2" key="2">
    <citation type="journal article" date="2019" name="PLoS Negl. Trop. Dis.">
        <title>Revisiting the worldwide diversity of Leptospira species in the environment.</title>
        <authorList>
            <person name="Vincent A.T."/>
            <person name="Schiettekatte O."/>
            <person name="Bourhy P."/>
            <person name="Veyrier F.J."/>
            <person name="Picardeau M."/>
        </authorList>
    </citation>
    <scope>NUCLEOTIDE SEQUENCE</scope>
    <source>
        <strain evidence="2">201702449</strain>
    </source>
</reference>
<protein>
    <recommendedName>
        <fullName evidence="5">DUF2946 domain-containing protein</fullName>
    </recommendedName>
</protein>
<comment type="caution">
    <text evidence="1">The sequence shown here is derived from an EMBL/GenBank/DDBJ whole genome shotgun (WGS) entry which is preliminary data.</text>
</comment>
<sequence>MKLFGWQKNAFKQSLLLCFVLMFSANFMYQRIVDNEVNCGSLGTPESGCPYAFLDHTLGIDPGHDLGDDAEHSEHVCFSCPCNSIVSITWNLYLSHILINLHKVYFEWNEFPIPKFSTLSYLFRPPRQQIT</sequence>
<organism evidence="1 4">
    <name type="scientific">Leptospira levettii</name>
    <dbReference type="NCBI Taxonomy" id="2023178"/>
    <lineage>
        <taxon>Bacteria</taxon>
        <taxon>Pseudomonadati</taxon>
        <taxon>Spirochaetota</taxon>
        <taxon>Spirochaetia</taxon>
        <taxon>Leptospirales</taxon>
        <taxon>Leptospiraceae</taxon>
        <taxon>Leptospira</taxon>
    </lineage>
</organism>
<dbReference type="RefSeq" id="WP_100725864.1">
    <property type="nucleotide sequence ID" value="NZ_JAIZBN010000001.1"/>
</dbReference>
<reference evidence="2" key="1">
    <citation type="submission" date="2018-10" db="EMBL/GenBank/DDBJ databases">
        <authorList>
            <person name="Vincent A.T."/>
            <person name="Schiettekatte O."/>
            <person name="Bourhy P."/>
            <person name="Veyrier F.J."/>
            <person name="Picardeau M."/>
        </authorList>
    </citation>
    <scope>NUCLEOTIDE SEQUENCE</scope>
    <source>
        <strain evidence="2">201702449</strain>
    </source>
</reference>
<evidence type="ECO:0000313" key="2">
    <source>
        <dbReference type="EMBL" id="TGL71681.1"/>
    </source>
</evidence>
<dbReference type="AlphaFoldDB" id="A0A2N0B274"/>
<evidence type="ECO:0008006" key="5">
    <source>
        <dbReference type="Google" id="ProtNLM"/>
    </source>
</evidence>
<gene>
    <name evidence="2" type="ORF">EHQ60_08765</name>
    <name evidence="1" type="ORF">ND810_03930</name>
</gene>
<dbReference type="Proteomes" id="UP001209694">
    <property type="component" value="Unassembled WGS sequence"/>
</dbReference>
<reference evidence="1" key="3">
    <citation type="submission" date="2022-06" db="EMBL/GenBank/DDBJ databases">
        <title>Leptospira isolates from biofilms formed at urban environments.</title>
        <authorList>
            <person name="Ribeiro P.S."/>
            <person name="Sousa T."/>
            <person name="Carvalho N."/>
            <person name="Aburjaile F."/>
            <person name="Neves F."/>
            <person name="Oliveira D."/>
            <person name="Blanco L."/>
            <person name="Lima J."/>
            <person name="Costa F."/>
            <person name="Brenig B."/>
            <person name="Soares S."/>
            <person name="Ramos R."/>
            <person name="Goes-Neto A."/>
            <person name="Matiuzzi M."/>
            <person name="Azevedo V."/>
            <person name="Ristow P."/>
        </authorList>
    </citation>
    <scope>NUCLEOTIDE SEQUENCE</scope>
    <source>
        <strain evidence="1">VSF7</strain>
    </source>
</reference>